<dbReference type="GO" id="GO:0005576">
    <property type="term" value="C:extracellular region"/>
    <property type="evidence" value="ECO:0007669"/>
    <property type="project" value="UniProtKB-SubCell"/>
</dbReference>
<dbReference type="eggNOG" id="ENOG502SI4E">
    <property type="taxonomic scope" value="Eukaryota"/>
</dbReference>
<sequence>MVKLFCGVVGEAKTPFPIDIDAEQTVGDLKNAVAAALRHEKGVNLLEIYLAKTESTGWLSKEDVKKGVGDVTGLEELAAMTASLNCAGLSDHDVSGFDGGDEDEGKGAVHVLVKKPFMPNKRRRVVPQLNIPRVDLGDSNYVHLPAELIYWCGLLSRGDLKLYCRPQVRQLWEFLSQDVIVENAKGHIVGPSGTGKSVCTLAFTASLDHKEWDIVWIHVSRNFPVTVLSSGRKEYWILKSSTFELPRVNQRKVFVVLDGIAEGDHHRKVAIDILADLRDDDRFVVCSSMATFWKRNLEEDIRENIKWYFMYSWTKDEYLAAVRDEGFYNTVSDKLDASSLLEVNDESNESGECEVTKLVNRKFYFAGGSCRFMFQYTTEEVKKALKHLIDCVPDKTQLVRCCFGGFNNSTMNKLYGMVCCDTDDEGYGERVPLSPYAASLFAKESGPSHWK</sequence>
<evidence type="ECO:0000313" key="5">
    <source>
        <dbReference type="EMBL" id="EEY63099.1"/>
    </source>
</evidence>
<dbReference type="InterPro" id="IPR045379">
    <property type="entry name" value="Crinkler_N"/>
</dbReference>
<dbReference type="GeneID" id="9478984"/>
<keyword evidence="6" id="KW-1185">Reference proteome</keyword>
<dbReference type="PANTHER" id="PTHR33129:SF1">
    <property type="entry name" value="ATP-BINDING PROTEIN"/>
    <property type="match status" value="1"/>
</dbReference>
<dbReference type="OrthoDB" id="125697at2759"/>
<dbReference type="HOGENOM" id="CLU_607617_0_0_1"/>
<evidence type="ECO:0000256" key="1">
    <source>
        <dbReference type="ARBA" id="ARBA00004340"/>
    </source>
</evidence>
<dbReference type="RefSeq" id="XP_002898622.1">
    <property type="nucleotide sequence ID" value="XM_002898576.1"/>
</dbReference>
<dbReference type="Proteomes" id="UP000006643">
    <property type="component" value="Unassembled WGS sequence"/>
</dbReference>
<proteinExistence type="predicted"/>
<dbReference type="InterPro" id="IPR027417">
    <property type="entry name" value="P-loop_NTPase"/>
</dbReference>
<name>D0NR01_PHYIT</name>
<dbReference type="SUPFAM" id="SSF52540">
    <property type="entry name" value="P-loop containing nucleoside triphosphate hydrolases"/>
    <property type="match status" value="1"/>
</dbReference>
<dbReference type="AlphaFoldDB" id="D0NR01"/>
<dbReference type="InterPro" id="IPR052980">
    <property type="entry name" value="Crinkler_effector"/>
</dbReference>
<reference evidence="6" key="1">
    <citation type="journal article" date="2009" name="Nature">
        <title>Genome sequence and analysis of the Irish potato famine pathogen Phytophthora infestans.</title>
        <authorList>
            <consortium name="The Broad Institute Genome Sequencing Platform"/>
            <person name="Haas B.J."/>
            <person name="Kamoun S."/>
            <person name="Zody M.C."/>
            <person name="Jiang R.H."/>
            <person name="Handsaker R.E."/>
            <person name="Cano L.M."/>
            <person name="Grabherr M."/>
            <person name="Kodira C.D."/>
            <person name="Raffaele S."/>
            <person name="Torto-Alalibo T."/>
            <person name="Bozkurt T.O."/>
            <person name="Ah-Fong A.M."/>
            <person name="Alvarado L."/>
            <person name="Anderson V.L."/>
            <person name="Armstrong M.R."/>
            <person name="Avrova A."/>
            <person name="Baxter L."/>
            <person name="Beynon J."/>
            <person name="Boevink P.C."/>
            <person name="Bollmann S.R."/>
            <person name="Bos J.I."/>
            <person name="Bulone V."/>
            <person name="Cai G."/>
            <person name="Cakir C."/>
            <person name="Carrington J.C."/>
            <person name="Chawner M."/>
            <person name="Conti L."/>
            <person name="Costanzo S."/>
            <person name="Ewan R."/>
            <person name="Fahlgren N."/>
            <person name="Fischbach M.A."/>
            <person name="Fugelstad J."/>
            <person name="Gilroy E.M."/>
            <person name="Gnerre S."/>
            <person name="Green P.J."/>
            <person name="Grenville-Briggs L.J."/>
            <person name="Griffith J."/>
            <person name="Grunwald N.J."/>
            <person name="Horn K."/>
            <person name="Horner N.R."/>
            <person name="Hu C.H."/>
            <person name="Huitema E."/>
            <person name="Jeong D.H."/>
            <person name="Jones A.M."/>
            <person name="Jones J.D."/>
            <person name="Jones R.W."/>
            <person name="Karlsson E.K."/>
            <person name="Kunjeti S.G."/>
            <person name="Lamour K."/>
            <person name="Liu Z."/>
            <person name="Ma L."/>
            <person name="Maclean D."/>
            <person name="Chibucos M.C."/>
            <person name="McDonald H."/>
            <person name="McWalters J."/>
            <person name="Meijer H.J."/>
            <person name="Morgan W."/>
            <person name="Morris P.F."/>
            <person name="Munro C.A."/>
            <person name="O'Neill K."/>
            <person name="Ospina-Giraldo M."/>
            <person name="Pinzon A."/>
            <person name="Pritchard L."/>
            <person name="Ramsahoye B."/>
            <person name="Ren Q."/>
            <person name="Restrepo S."/>
            <person name="Roy S."/>
            <person name="Sadanandom A."/>
            <person name="Savidor A."/>
            <person name="Schornack S."/>
            <person name="Schwartz D.C."/>
            <person name="Schumann U.D."/>
            <person name="Schwessinger B."/>
            <person name="Seyer L."/>
            <person name="Sharpe T."/>
            <person name="Silvar C."/>
            <person name="Song J."/>
            <person name="Studholme D.J."/>
            <person name="Sykes S."/>
            <person name="Thines M."/>
            <person name="van de Vondervoort P.J."/>
            <person name="Phuntumart V."/>
            <person name="Wawra S."/>
            <person name="Weide R."/>
            <person name="Win J."/>
            <person name="Young C."/>
            <person name="Zhou S."/>
            <person name="Fry W."/>
            <person name="Meyers B.C."/>
            <person name="van West P."/>
            <person name="Ristaino J."/>
            <person name="Govers F."/>
            <person name="Birch P.R."/>
            <person name="Whisson S.C."/>
            <person name="Judelson H.S."/>
            <person name="Nusbaum C."/>
        </authorList>
    </citation>
    <scope>NUCLEOTIDE SEQUENCE [LARGE SCALE GENOMIC DNA]</scope>
    <source>
        <strain evidence="6">T30-4</strain>
    </source>
</reference>
<accession>D0NR01</accession>
<evidence type="ECO:0000256" key="3">
    <source>
        <dbReference type="ARBA" id="ARBA00022525"/>
    </source>
</evidence>
<evidence type="ECO:0000313" key="6">
    <source>
        <dbReference type="Proteomes" id="UP000006643"/>
    </source>
</evidence>
<gene>
    <name evidence="5" type="ORF">PITG_23025</name>
</gene>
<dbReference type="InParanoid" id="D0NR01"/>
<dbReference type="GO" id="GO:0043657">
    <property type="term" value="C:host cell"/>
    <property type="evidence" value="ECO:0007669"/>
    <property type="project" value="UniProtKB-SubCell"/>
</dbReference>
<keyword evidence="3" id="KW-0964">Secreted</keyword>
<organism evidence="5 6">
    <name type="scientific">Phytophthora infestans (strain T30-4)</name>
    <name type="common">Potato late blight agent</name>
    <dbReference type="NCBI Taxonomy" id="403677"/>
    <lineage>
        <taxon>Eukaryota</taxon>
        <taxon>Sar</taxon>
        <taxon>Stramenopiles</taxon>
        <taxon>Oomycota</taxon>
        <taxon>Peronosporomycetes</taxon>
        <taxon>Peronosporales</taxon>
        <taxon>Peronosporaceae</taxon>
        <taxon>Phytophthora</taxon>
    </lineage>
</organism>
<comment type="subcellular location">
    <subcellularLocation>
        <location evidence="1">Host cell</location>
    </subcellularLocation>
    <subcellularLocation>
        <location evidence="2">Secreted</location>
    </subcellularLocation>
</comment>
<evidence type="ECO:0000259" key="4">
    <source>
        <dbReference type="Pfam" id="PF20147"/>
    </source>
</evidence>
<evidence type="ECO:0000256" key="2">
    <source>
        <dbReference type="ARBA" id="ARBA00004613"/>
    </source>
</evidence>
<dbReference type="KEGG" id="pif:PITG_23025"/>
<dbReference type="PANTHER" id="PTHR33129">
    <property type="entry name" value="PROTEIN KINASE DOMAIN-CONTAINING PROTEIN-RELATED"/>
    <property type="match status" value="1"/>
</dbReference>
<protein>
    <submittedName>
        <fullName evidence="5">Crinkler (CRN) family protein, putative</fullName>
    </submittedName>
</protein>
<dbReference type="Pfam" id="PF20147">
    <property type="entry name" value="Crinkler"/>
    <property type="match status" value="1"/>
</dbReference>
<dbReference type="EMBL" id="DS028153">
    <property type="protein sequence ID" value="EEY63099.1"/>
    <property type="molecule type" value="Genomic_DNA"/>
</dbReference>
<feature type="domain" description="Crinkler effector protein N-terminal" evidence="4">
    <location>
        <begin position="2"/>
        <end position="114"/>
    </location>
</feature>
<dbReference type="VEuPathDB" id="FungiDB:PITG_23025"/>